<dbReference type="SUPFAM" id="SSF101386">
    <property type="entry name" value="all-alpha NTP pyrophosphatases"/>
    <property type="match status" value="1"/>
</dbReference>
<protein>
    <submittedName>
        <fullName evidence="1">Uncharacterized protein</fullName>
    </submittedName>
</protein>
<sequence length="826" mass="96388">MYDNYYILSTHFQQVNCLSKDKGIVGGKAVGLFLLDKDTLPFAVITTSLYKEWINNSVNAKNILQEIINQTLISQFKLLNVSNYIIRSSAIVETSRERGNYVSSQGNISNENLLDTIINIWLENKDLCKEIENNSFAVIIQQYILPIRVGHISNERRISREINLWHIEQYRRDGQFLGSKRIKYNDNNEKFNNWNCSTEKELNNTLKQLPTYLYQKNQKEKRVHIEWIWDKKRLWIVQCDYDEVIEMPPPPGAEWQMPKNNLSIDFDFSIIKKLSDLKDCKWSKVKCVQTFIELGLPFGEVYILDDAKNLEKLSSGKISKELESDLKKLLEYPIVIRMDIVAKSDYERILLPRTDTVLTLDDAKQYLIEKSKYYMDAHVVSDDFCFLIHRFILSQSCALALAKPNKPMARIDSTWGIVDGLYYHPHDSFEISLSNKKIKKLIRCKSEYIDIHSNGQWFSKKSGKDYDWKESLTKKLIIEIADYTTKIANHLDKSITVMYFVGIDERTGYGKILPWFYIDDEVTENSERFADSIFSNNYILIETKEDMGNIADKIQDRRHKYTIKLRPNADIIRDKDIVEEIADFAIKNNIPVEMAGSILAHPYYILKKKGVRVRCINKFEPQYSSQTFDKLVRDKIAINIEQKGEKTRTIKVDSKELLQFLKKKAIEEALEFFWENDNDAIIEELADIYEVIRSSCNIFGKSIEDVKAIADNKLKSKGGFESGIVLVDTTEESLISTIEPNLFDNSPIRRTKKFTQRSKIHFSNRTLQIPYIDKDKLLLKIQEVSDILDFQSIEIIYTSKNIAMRFIKKEPYIDKAQLKIEFPEDK</sequence>
<name>A0A5J4SFW5_9ZZZZ</name>
<dbReference type="CDD" id="cd11532">
    <property type="entry name" value="NTP-PPase_COG4997"/>
    <property type="match status" value="1"/>
</dbReference>
<comment type="caution">
    <text evidence="1">The sequence shown here is derived from an EMBL/GenBank/DDBJ whole genome shotgun (WGS) entry which is preliminary data.</text>
</comment>
<accession>A0A5J4SFW5</accession>
<evidence type="ECO:0000313" key="1">
    <source>
        <dbReference type="EMBL" id="KAA6344190.1"/>
    </source>
</evidence>
<organism evidence="1">
    <name type="scientific">termite gut metagenome</name>
    <dbReference type="NCBI Taxonomy" id="433724"/>
    <lineage>
        <taxon>unclassified sequences</taxon>
        <taxon>metagenomes</taxon>
        <taxon>organismal metagenomes</taxon>
    </lineage>
</organism>
<dbReference type="InterPro" id="IPR038735">
    <property type="entry name" value="MSMEG_1276-like_NTP-PPase_dom"/>
</dbReference>
<reference evidence="1" key="1">
    <citation type="submission" date="2019-03" db="EMBL/GenBank/DDBJ databases">
        <title>Single cell metagenomics reveals metabolic interactions within the superorganism composed of flagellate Streblomastix strix and complex community of Bacteroidetes bacteria on its surface.</title>
        <authorList>
            <person name="Treitli S.C."/>
            <person name="Kolisko M."/>
            <person name="Husnik F."/>
            <person name="Keeling P."/>
            <person name="Hampl V."/>
        </authorList>
    </citation>
    <scope>NUCLEOTIDE SEQUENCE</scope>
    <source>
        <strain evidence="1">STM</strain>
    </source>
</reference>
<dbReference type="AlphaFoldDB" id="A0A5J4SFW5"/>
<gene>
    <name evidence="1" type="ORF">EZS27_008161</name>
</gene>
<proteinExistence type="predicted"/>
<dbReference type="EMBL" id="SNRY01000230">
    <property type="protein sequence ID" value="KAA6344190.1"/>
    <property type="molecule type" value="Genomic_DNA"/>
</dbReference>